<name>A0A9X1YDA6_9PROT</name>
<dbReference type="InterPro" id="IPR007438">
    <property type="entry name" value="DUF488"/>
</dbReference>
<dbReference type="PANTHER" id="PTHR39337:SF1">
    <property type="entry name" value="BLR5642 PROTEIN"/>
    <property type="match status" value="1"/>
</dbReference>
<sequence>MIKIAPRKIYTIGYEGSTLSDFIGTLQHNSISLLVDIRELPQSRRPGFSKKILSASLKEAGINYCHIRQLGDPKPGRDAAKRGDINEFRSIFNAHLSNDATQTALHEVAIEAKSETIALMCYERLHQCCHRSLVADRISDIDLFQVIHLHISANKRIIDNQNGAKNHEFIRAC</sequence>
<evidence type="ECO:0000313" key="1">
    <source>
        <dbReference type="EMBL" id="MCK8786938.1"/>
    </source>
</evidence>
<dbReference type="InterPro" id="IPR014519">
    <property type="entry name" value="UCP024492"/>
</dbReference>
<dbReference type="PANTHER" id="PTHR39337">
    <property type="entry name" value="BLR5642 PROTEIN"/>
    <property type="match status" value="1"/>
</dbReference>
<accession>A0A9X1YDA6</accession>
<dbReference type="AlphaFoldDB" id="A0A9X1YDA6"/>
<dbReference type="PIRSF" id="PIRSF024492">
    <property type="entry name" value="UCP024492"/>
    <property type="match status" value="1"/>
</dbReference>
<dbReference type="Pfam" id="PF04343">
    <property type="entry name" value="DUF488"/>
    <property type="match status" value="1"/>
</dbReference>
<organism evidence="1 2">
    <name type="scientific">Roseomonas acroporae</name>
    <dbReference type="NCBI Taxonomy" id="2937791"/>
    <lineage>
        <taxon>Bacteria</taxon>
        <taxon>Pseudomonadati</taxon>
        <taxon>Pseudomonadota</taxon>
        <taxon>Alphaproteobacteria</taxon>
        <taxon>Acetobacterales</taxon>
        <taxon>Roseomonadaceae</taxon>
        <taxon>Roseomonas</taxon>
    </lineage>
</organism>
<protein>
    <submittedName>
        <fullName evidence="1">DUF488 domain-containing protein</fullName>
    </submittedName>
</protein>
<proteinExistence type="predicted"/>
<dbReference type="RefSeq" id="WP_248668993.1">
    <property type="nucleotide sequence ID" value="NZ_JALPRX010000102.1"/>
</dbReference>
<evidence type="ECO:0000313" key="2">
    <source>
        <dbReference type="Proteomes" id="UP001139516"/>
    </source>
</evidence>
<comment type="caution">
    <text evidence="1">The sequence shown here is derived from an EMBL/GenBank/DDBJ whole genome shotgun (WGS) entry which is preliminary data.</text>
</comment>
<dbReference type="Proteomes" id="UP001139516">
    <property type="component" value="Unassembled WGS sequence"/>
</dbReference>
<dbReference type="EMBL" id="JALPRX010000102">
    <property type="protein sequence ID" value="MCK8786938.1"/>
    <property type="molecule type" value="Genomic_DNA"/>
</dbReference>
<keyword evidence="2" id="KW-1185">Reference proteome</keyword>
<reference evidence="1" key="1">
    <citation type="submission" date="2022-04" db="EMBL/GenBank/DDBJ databases">
        <title>Roseomonas acroporae sp. nov., isolated from coral Acropora digitifera.</title>
        <authorList>
            <person name="Sun H."/>
        </authorList>
    </citation>
    <scope>NUCLEOTIDE SEQUENCE</scope>
    <source>
        <strain evidence="1">NAR14</strain>
    </source>
</reference>
<gene>
    <name evidence="1" type="ORF">M0638_21425</name>
</gene>